<dbReference type="EMBL" id="MHFR01000043">
    <property type="protein sequence ID" value="OGW97169.1"/>
    <property type="molecule type" value="Genomic_DNA"/>
</dbReference>
<keyword evidence="2" id="KW-0229">DNA integration</keyword>
<evidence type="ECO:0000259" key="6">
    <source>
        <dbReference type="PROSITE" id="PS51898"/>
    </source>
</evidence>
<dbReference type="InterPro" id="IPR013762">
    <property type="entry name" value="Integrase-like_cat_sf"/>
</dbReference>
<keyword evidence="3 5" id="KW-0238">DNA-binding</keyword>
<evidence type="ECO:0000256" key="4">
    <source>
        <dbReference type="ARBA" id="ARBA00023172"/>
    </source>
</evidence>
<keyword evidence="4" id="KW-0233">DNA recombination</keyword>
<organism evidence="8 9">
    <name type="scientific">Candidatus Danuiimicrobium aquiferis</name>
    <dbReference type="NCBI Taxonomy" id="1801832"/>
    <lineage>
        <taxon>Bacteria</taxon>
        <taxon>Pseudomonadati</taxon>
        <taxon>Candidatus Omnitrophota</taxon>
        <taxon>Candidatus Danuiimicrobium</taxon>
    </lineage>
</organism>
<evidence type="ECO:0008006" key="10">
    <source>
        <dbReference type="Google" id="ProtNLM"/>
    </source>
</evidence>
<evidence type="ECO:0000313" key="9">
    <source>
        <dbReference type="Proteomes" id="UP000178187"/>
    </source>
</evidence>
<accession>A0A1G1KX47</accession>
<dbReference type="InterPro" id="IPR011010">
    <property type="entry name" value="DNA_brk_join_enz"/>
</dbReference>
<evidence type="ECO:0000259" key="7">
    <source>
        <dbReference type="PROSITE" id="PS51900"/>
    </source>
</evidence>
<gene>
    <name evidence="8" type="ORF">A3G33_08320</name>
</gene>
<dbReference type="InterPro" id="IPR002104">
    <property type="entry name" value="Integrase_catalytic"/>
</dbReference>
<evidence type="ECO:0000256" key="3">
    <source>
        <dbReference type="ARBA" id="ARBA00023125"/>
    </source>
</evidence>
<evidence type="ECO:0000256" key="5">
    <source>
        <dbReference type="PROSITE-ProRule" id="PRU01248"/>
    </source>
</evidence>
<keyword evidence="1" id="KW-0159">Chromosome partition</keyword>
<name>A0A1G1KX47_9BACT</name>
<dbReference type="PROSITE" id="PS51900">
    <property type="entry name" value="CB"/>
    <property type="match status" value="1"/>
</dbReference>
<evidence type="ECO:0000256" key="2">
    <source>
        <dbReference type="ARBA" id="ARBA00022908"/>
    </source>
</evidence>
<sequence length="309" mass="35748">MFNFKPKKEARSSFKLLREYVTFLRDHQALADSTIATRRNNVAPFLTALKERGLPSKICNLHPHTIHDYIIKTARPLSRGMRKHLVSSLRSFLRFAHLRGYLNRNLVEAVPIITTYQLGTVPRAVPWNFVKQMLKAPNRRTPLGRRDYAILQLLATYGIRRKHALSLRFCDIKWKEGVIHFPAIKRGRPLCFPLEKKVAAALLDYIRRGRPQSFLPQVFLIVKGKPRPFTKNTYGNSMGNWFKRAGIKLHGGLHSIRHAFATRLMERGTPIKTIADLLGHRNIDTTFIYTKVDIQRLRALAREWPEVLS</sequence>
<dbReference type="GO" id="GO:0003677">
    <property type="term" value="F:DNA binding"/>
    <property type="evidence" value="ECO:0007669"/>
    <property type="project" value="UniProtKB-UniRule"/>
</dbReference>
<dbReference type="PANTHER" id="PTHR30349">
    <property type="entry name" value="PHAGE INTEGRASE-RELATED"/>
    <property type="match status" value="1"/>
</dbReference>
<dbReference type="Pfam" id="PF00589">
    <property type="entry name" value="Phage_integrase"/>
    <property type="match status" value="1"/>
</dbReference>
<dbReference type="Proteomes" id="UP000178187">
    <property type="component" value="Unassembled WGS sequence"/>
</dbReference>
<dbReference type="PROSITE" id="PS51898">
    <property type="entry name" value="TYR_RECOMBINASE"/>
    <property type="match status" value="1"/>
</dbReference>
<dbReference type="SUPFAM" id="SSF56349">
    <property type="entry name" value="DNA breaking-rejoining enzymes"/>
    <property type="match status" value="1"/>
</dbReference>
<dbReference type="InterPro" id="IPR044068">
    <property type="entry name" value="CB"/>
</dbReference>
<dbReference type="GO" id="GO:0007059">
    <property type="term" value="P:chromosome segregation"/>
    <property type="evidence" value="ECO:0007669"/>
    <property type="project" value="UniProtKB-KW"/>
</dbReference>
<dbReference type="InterPro" id="IPR010998">
    <property type="entry name" value="Integrase_recombinase_N"/>
</dbReference>
<dbReference type="GO" id="GO:0006310">
    <property type="term" value="P:DNA recombination"/>
    <property type="evidence" value="ECO:0007669"/>
    <property type="project" value="UniProtKB-KW"/>
</dbReference>
<evidence type="ECO:0000256" key="1">
    <source>
        <dbReference type="ARBA" id="ARBA00022829"/>
    </source>
</evidence>
<proteinExistence type="predicted"/>
<evidence type="ECO:0000313" key="8">
    <source>
        <dbReference type="EMBL" id="OGW97169.1"/>
    </source>
</evidence>
<dbReference type="PANTHER" id="PTHR30349:SF81">
    <property type="entry name" value="TYROSINE RECOMBINASE XERC"/>
    <property type="match status" value="1"/>
</dbReference>
<comment type="caution">
    <text evidence="8">The sequence shown here is derived from an EMBL/GenBank/DDBJ whole genome shotgun (WGS) entry which is preliminary data.</text>
</comment>
<feature type="domain" description="Core-binding (CB)" evidence="7">
    <location>
        <begin position="11"/>
        <end position="97"/>
    </location>
</feature>
<dbReference type="Gene3D" id="1.10.443.10">
    <property type="entry name" value="Intergrase catalytic core"/>
    <property type="match status" value="1"/>
</dbReference>
<dbReference type="AlphaFoldDB" id="A0A1G1KX47"/>
<dbReference type="InterPro" id="IPR050090">
    <property type="entry name" value="Tyrosine_recombinase_XerCD"/>
</dbReference>
<dbReference type="GO" id="GO:0015074">
    <property type="term" value="P:DNA integration"/>
    <property type="evidence" value="ECO:0007669"/>
    <property type="project" value="UniProtKB-KW"/>
</dbReference>
<dbReference type="Gene3D" id="1.10.150.130">
    <property type="match status" value="1"/>
</dbReference>
<feature type="domain" description="Tyr recombinase" evidence="6">
    <location>
        <begin position="120"/>
        <end position="302"/>
    </location>
</feature>
<protein>
    <recommendedName>
        <fullName evidence="10">Tyr recombinase domain-containing protein</fullName>
    </recommendedName>
</protein>
<reference evidence="8 9" key="1">
    <citation type="journal article" date="2016" name="Nat. Commun.">
        <title>Thousands of microbial genomes shed light on interconnected biogeochemical processes in an aquifer system.</title>
        <authorList>
            <person name="Anantharaman K."/>
            <person name="Brown C.T."/>
            <person name="Hug L.A."/>
            <person name="Sharon I."/>
            <person name="Castelle C.J."/>
            <person name="Probst A.J."/>
            <person name="Thomas B.C."/>
            <person name="Singh A."/>
            <person name="Wilkins M.J."/>
            <person name="Karaoz U."/>
            <person name="Brodie E.L."/>
            <person name="Williams K.H."/>
            <person name="Hubbard S.S."/>
            <person name="Banfield J.F."/>
        </authorList>
    </citation>
    <scope>NUCLEOTIDE SEQUENCE [LARGE SCALE GENOMIC DNA]</scope>
</reference>